<evidence type="ECO:0008006" key="2">
    <source>
        <dbReference type="Google" id="ProtNLM"/>
    </source>
</evidence>
<organism evidence="1">
    <name type="scientific">Chromera velia CCMP2878</name>
    <dbReference type="NCBI Taxonomy" id="1169474"/>
    <lineage>
        <taxon>Eukaryota</taxon>
        <taxon>Sar</taxon>
        <taxon>Alveolata</taxon>
        <taxon>Colpodellida</taxon>
        <taxon>Chromeraceae</taxon>
        <taxon>Chromera</taxon>
    </lineage>
</organism>
<protein>
    <recommendedName>
        <fullName evidence="2">Glutaredoxin domain-containing protein</fullName>
    </recommendedName>
</protein>
<accession>A0A0G4I0I9</accession>
<dbReference type="VEuPathDB" id="CryptoDB:Cvel_9926"/>
<evidence type="ECO:0000313" key="1">
    <source>
        <dbReference type="EMBL" id="CEM50315.1"/>
    </source>
</evidence>
<dbReference type="AlphaFoldDB" id="A0A0G4I0I9"/>
<name>A0A0G4I0I9_9ALVE</name>
<dbReference type="SUPFAM" id="SSF52833">
    <property type="entry name" value="Thioredoxin-like"/>
    <property type="match status" value="2"/>
</dbReference>
<dbReference type="Gene3D" id="3.40.30.10">
    <property type="entry name" value="Glutaredoxin"/>
    <property type="match status" value="2"/>
</dbReference>
<dbReference type="EMBL" id="CDMZ01004627">
    <property type="protein sequence ID" value="CEM50315.1"/>
    <property type="molecule type" value="Genomic_DNA"/>
</dbReference>
<dbReference type="InterPro" id="IPR036249">
    <property type="entry name" value="Thioredoxin-like_sf"/>
</dbReference>
<sequence length="475" mass="51597">MPPPRVDLYCKPGCQRSSTVCKAMSERGPEFNVIMVDDEDTKAQIYSVVRRVNPMASSVRMPVAVIGDDVYMDFDVDEFMREVWSPFSESYGRQSAVGGGGGGSVMHAGGGCSERRPRCCPRSPRGTKGSRTLEVFAKKGCQRCSDLIRSLTEANLQPHVYLTDYWGNRAALWRLVDEQCASLDSVDLPILVSDGTLYLYSDIPKLGLPLQLPRGFPCSQGASASRVSQTVFPASSSVCADSNCLQPRPNPCASYCNPPQPTPCPPPASCPTAGQQVTSSCHGCHDCLPKIQVYAKTGCGRCAQLQDALGQLGLGYELFDLKYEGNLEAMWDLLNAHDPQIEKVNLPVVVVNHIVFANFESVDGFITDILQPIAPKLPASDLMLFKEGVAIQQRGESQYFPLPADTCNTGHGRTQPLPKKTLAGVRVVPPAPPRVSIPVLDTYGKLQFVDLEVDDVARVLQQTNAVRSTTTLNIG</sequence>
<gene>
    <name evidence="1" type="ORF">Cvel_9926</name>
</gene>
<reference evidence="1" key="1">
    <citation type="submission" date="2014-11" db="EMBL/GenBank/DDBJ databases">
        <authorList>
            <person name="Otto D Thomas"/>
            <person name="Naeem Raeece"/>
        </authorList>
    </citation>
    <scope>NUCLEOTIDE SEQUENCE</scope>
</reference>
<proteinExistence type="predicted"/>